<dbReference type="HOGENOM" id="CLU_009273_4_0_2"/>
<evidence type="ECO:0000313" key="9">
    <source>
        <dbReference type="Proteomes" id="UP000000346"/>
    </source>
</evidence>
<dbReference type="SFLD" id="SFLDS00029">
    <property type="entry name" value="Radical_SAM"/>
    <property type="match status" value="1"/>
</dbReference>
<keyword evidence="6" id="KW-0411">Iron-sulfur</keyword>
<dbReference type="GO" id="GO:0046872">
    <property type="term" value="F:metal ion binding"/>
    <property type="evidence" value="ECO:0007669"/>
    <property type="project" value="UniProtKB-KW"/>
</dbReference>
<dbReference type="EMBL" id="CP001742">
    <property type="protein sequence ID" value="ADL18519.1"/>
    <property type="molecule type" value="Genomic_DNA"/>
</dbReference>
<evidence type="ECO:0000313" key="8">
    <source>
        <dbReference type="EMBL" id="ADL18519.1"/>
    </source>
</evidence>
<dbReference type="GO" id="GO:0003824">
    <property type="term" value="F:catalytic activity"/>
    <property type="evidence" value="ECO:0007669"/>
    <property type="project" value="InterPro"/>
</dbReference>
<feature type="domain" description="Radical SAM core" evidence="7">
    <location>
        <begin position="10"/>
        <end position="234"/>
    </location>
</feature>
<dbReference type="InterPro" id="IPR058240">
    <property type="entry name" value="rSAM_sf"/>
</dbReference>
<dbReference type="RefSeq" id="WP_013266031.1">
    <property type="nucleotide sequence ID" value="NC_014374.1"/>
</dbReference>
<keyword evidence="9" id="KW-1185">Reference proteome</keyword>
<dbReference type="InterPro" id="IPR007197">
    <property type="entry name" value="rSAM"/>
</dbReference>
<dbReference type="SFLD" id="SFLDG01067">
    <property type="entry name" value="SPASM/twitch_domain_containing"/>
    <property type="match status" value="1"/>
</dbReference>
<evidence type="ECO:0000256" key="5">
    <source>
        <dbReference type="ARBA" id="ARBA00023004"/>
    </source>
</evidence>
<evidence type="ECO:0000256" key="3">
    <source>
        <dbReference type="ARBA" id="ARBA00022691"/>
    </source>
</evidence>
<dbReference type="InParanoid" id="D9PZN1"/>
<keyword evidence="5" id="KW-0408">Iron</keyword>
<dbReference type="STRING" id="666510.ASAC_0111"/>
<dbReference type="InterPro" id="IPR017200">
    <property type="entry name" value="PqqE-like"/>
</dbReference>
<dbReference type="PROSITE" id="PS51918">
    <property type="entry name" value="RADICAL_SAM"/>
    <property type="match status" value="1"/>
</dbReference>
<comment type="cofactor">
    <cofactor evidence="1">
        <name>[4Fe-4S] cluster</name>
        <dbReference type="ChEBI" id="CHEBI:49883"/>
    </cofactor>
</comment>
<proteinExistence type="predicted"/>
<dbReference type="NCBIfam" id="TIGR04053">
    <property type="entry name" value="TIGR04053 family radical SAM/SPASM domain-containing protein"/>
    <property type="match status" value="1"/>
</dbReference>
<sequence length="387" mass="42907">MSRRGRWPFEEKPLLVFWETTKACPLACIHCRAEAITRPLPGELSHAEGLELVRQVAEFGRPYPILVFTGGDPLSREDIWELVDEAHSLGVPVAMAPSPSRALLDNLDRIASGKVSAVSISIDHPSPEVHDKVRRYQGSWEAGVTAIRELIRRGVKVQVNTAVMRSTVDGLPGMVKLLKDLGVDVWEVFYLVPVGRAEAREDLTPQEWEDVSAFLYEASRYGINVRTSEGPMFRRVSLLLNYARSRNLEPSKLVKLGDLYLRLTGQLRALLGEPGEEARFETSGTRDGKGIAFISHDGMVYPSGFLPVPVGNVRRERLVDIYRRSRLMVSLREASFRGRCGSCEFKEICGGSRARAFAYSGDPLGEDPACPYVPGSLGVNVKEVMAP</sequence>
<dbReference type="InterPro" id="IPR023885">
    <property type="entry name" value="4Fe4S-binding_SPASM_dom"/>
</dbReference>
<protein>
    <submittedName>
        <fullName evidence="8">Predicted Fe-S oxidoreductase</fullName>
    </submittedName>
</protein>
<dbReference type="AlphaFoldDB" id="D9PZN1"/>
<dbReference type="SFLD" id="SFLDG01386">
    <property type="entry name" value="main_SPASM_domain-containing"/>
    <property type="match status" value="1"/>
</dbReference>
<dbReference type="KEGG" id="asc:ASAC_0111"/>
<dbReference type="Pfam" id="PF04055">
    <property type="entry name" value="Radical_SAM"/>
    <property type="match status" value="1"/>
</dbReference>
<evidence type="ECO:0000256" key="1">
    <source>
        <dbReference type="ARBA" id="ARBA00001966"/>
    </source>
</evidence>
<dbReference type="PIRSF" id="PIRSF037420">
    <property type="entry name" value="PQQ_syn_pqqE"/>
    <property type="match status" value="1"/>
</dbReference>
<evidence type="ECO:0000256" key="4">
    <source>
        <dbReference type="ARBA" id="ARBA00022723"/>
    </source>
</evidence>
<dbReference type="InterPro" id="IPR006638">
    <property type="entry name" value="Elp3/MiaA/NifB-like_rSAM"/>
</dbReference>
<dbReference type="GO" id="GO:0051539">
    <property type="term" value="F:4 iron, 4 sulfur cluster binding"/>
    <property type="evidence" value="ECO:0007669"/>
    <property type="project" value="UniProtKB-KW"/>
</dbReference>
<dbReference type="GeneID" id="9498324"/>
<dbReference type="InterPro" id="IPR013785">
    <property type="entry name" value="Aldolase_TIM"/>
</dbReference>
<dbReference type="FunCoup" id="D9PZN1">
    <property type="interactions" value="48"/>
</dbReference>
<evidence type="ECO:0000256" key="6">
    <source>
        <dbReference type="ARBA" id="ARBA00023014"/>
    </source>
</evidence>
<dbReference type="SUPFAM" id="SSF102114">
    <property type="entry name" value="Radical SAM enzymes"/>
    <property type="match status" value="1"/>
</dbReference>
<organism evidence="8 9">
    <name type="scientific">Acidilobus saccharovorans (strain DSM 16705 / JCM 18335 / VKM B-2471 / 345-15)</name>
    <dbReference type="NCBI Taxonomy" id="666510"/>
    <lineage>
        <taxon>Archaea</taxon>
        <taxon>Thermoproteota</taxon>
        <taxon>Thermoprotei</taxon>
        <taxon>Acidilobales</taxon>
        <taxon>Acidilobaceae</taxon>
        <taxon>Acidilobus</taxon>
    </lineage>
</organism>
<keyword evidence="3" id="KW-0949">S-adenosyl-L-methionine</keyword>
<dbReference type="eggNOG" id="arCOG00940">
    <property type="taxonomic scope" value="Archaea"/>
</dbReference>
<accession>D9PZN1</accession>
<dbReference type="PANTHER" id="PTHR11228:SF34">
    <property type="entry name" value="TUNGSTEN-CONTAINING ALDEHYDE FERREDOXIN OXIDOREDUCTASE COFACTOR MODIFYING PROTEIN"/>
    <property type="match status" value="1"/>
</dbReference>
<dbReference type="PANTHER" id="PTHR11228">
    <property type="entry name" value="RADICAL SAM DOMAIN PROTEIN"/>
    <property type="match status" value="1"/>
</dbReference>
<dbReference type="SMART" id="SM00729">
    <property type="entry name" value="Elp3"/>
    <property type="match status" value="1"/>
</dbReference>
<dbReference type="InterPro" id="IPR050377">
    <property type="entry name" value="Radical_SAM_PqqE_MftC-like"/>
</dbReference>
<keyword evidence="2" id="KW-0004">4Fe-4S</keyword>
<keyword evidence="4" id="KW-0479">Metal-binding</keyword>
<reference evidence="8 9" key="1">
    <citation type="journal article" date="2010" name="Appl. Environ. Microbiol.">
        <title>The genome sequence of the crenarchaeon Acidilobus saccharovorans supports a new order, Acidilobales, and suggests an important ecological role in terrestrial acidic hot springs.</title>
        <authorList>
            <person name="Mardanov A.V."/>
            <person name="Svetlitchnyi V.A."/>
            <person name="Beletsky A.V."/>
            <person name="Prokofeva M.I."/>
            <person name="Bonch-Osmolovskaya E.A."/>
            <person name="Ravin N.V."/>
            <person name="Skryabin K.G."/>
        </authorList>
    </citation>
    <scope>NUCLEOTIDE SEQUENCE [LARGE SCALE GENOMIC DNA]</scope>
    <source>
        <strain evidence="9">DSM 16705 / JCM 18335 / VKM B-2471 / 345-15</strain>
    </source>
</reference>
<dbReference type="Gene3D" id="3.20.20.70">
    <property type="entry name" value="Aldolase class I"/>
    <property type="match status" value="1"/>
</dbReference>
<gene>
    <name evidence="8" type="ordered locus">ASAC_0111</name>
</gene>
<dbReference type="Pfam" id="PF13186">
    <property type="entry name" value="SPASM"/>
    <property type="match status" value="1"/>
</dbReference>
<name>D9PZN1_ACIS3</name>
<dbReference type="CDD" id="cd01335">
    <property type="entry name" value="Radical_SAM"/>
    <property type="match status" value="1"/>
</dbReference>
<dbReference type="CDD" id="cd21123">
    <property type="entry name" value="SPASM_MftC-like"/>
    <property type="match status" value="1"/>
</dbReference>
<dbReference type="OrthoDB" id="30736at2157"/>
<evidence type="ECO:0000256" key="2">
    <source>
        <dbReference type="ARBA" id="ARBA00022485"/>
    </source>
</evidence>
<evidence type="ECO:0000259" key="7">
    <source>
        <dbReference type="PROSITE" id="PS51918"/>
    </source>
</evidence>
<dbReference type="Proteomes" id="UP000000346">
    <property type="component" value="Chromosome"/>
</dbReference>